<name>A0A7S2X3D3_PROMC</name>
<proteinExistence type="predicted"/>
<evidence type="ECO:0000313" key="1">
    <source>
        <dbReference type="EMBL" id="CAD9724289.1"/>
    </source>
</evidence>
<protein>
    <submittedName>
        <fullName evidence="1">Uncharacterized protein</fullName>
    </submittedName>
</protein>
<dbReference type="EMBL" id="HBHN01004829">
    <property type="protein sequence ID" value="CAD9724290.1"/>
    <property type="molecule type" value="Transcribed_RNA"/>
</dbReference>
<accession>A0A7S2X3D3</accession>
<organism evidence="1">
    <name type="scientific">Prorocentrum micans</name>
    <name type="common">Red tide dinoflagellate</name>
    <dbReference type="NCBI Taxonomy" id="2945"/>
    <lineage>
        <taxon>Eukaryota</taxon>
        <taxon>Sar</taxon>
        <taxon>Alveolata</taxon>
        <taxon>Dinophyceae</taxon>
        <taxon>Prorocentrales</taxon>
        <taxon>Prorocentraceae</taxon>
        <taxon>Prorocentrum</taxon>
    </lineage>
</organism>
<gene>
    <name evidence="1" type="ORF">PMIC02512_LOCUS1393</name>
    <name evidence="2" type="ORF">PMIC02512_LOCUS1394</name>
</gene>
<dbReference type="AlphaFoldDB" id="A0A7S2X3D3"/>
<reference evidence="1" key="1">
    <citation type="submission" date="2021-01" db="EMBL/GenBank/DDBJ databases">
        <authorList>
            <person name="Corre E."/>
            <person name="Pelletier E."/>
            <person name="Niang G."/>
            <person name="Scheremetjew M."/>
            <person name="Finn R."/>
            <person name="Kale V."/>
            <person name="Holt S."/>
            <person name="Cochrane G."/>
            <person name="Meng A."/>
            <person name="Brown T."/>
            <person name="Cohen L."/>
        </authorList>
    </citation>
    <scope>NUCLEOTIDE SEQUENCE</scope>
    <source>
        <strain evidence="1">CCCM 845</strain>
    </source>
</reference>
<dbReference type="EMBL" id="HBHN01004825">
    <property type="protein sequence ID" value="CAD9724289.1"/>
    <property type="molecule type" value="Transcribed_RNA"/>
</dbReference>
<evidence type="ECO:0000313" key="2">
    <source>
        <dbReference type="EMBL" id="CAD9724290.1"/>
    </source>
</evidence>
<sequence length="114" mass="12523">MPLRSERVRSHFGSSSLHSYLDSSLTSSAGSMIYIFKGVQSICSLPGLACKACGDLCAQCNCNWIRDGCNACGNAVTHFFERPLSTYVLISFGLSFLSIYTSTLEQKWLRQLAP</sequence>